<evidence type="ECO:0000313" key="5">
    <source>
        <dbReference type="EMBL" id="HJC40976.1"/>
    </source>
</evidence>
<dbReference type="InterPro" id="IPR037233">
    <property type="entry name" value="CcmK-like_sf"/>
</dbReference>
<comment type="subcellular location">
    <subcellularLocation>
        <location evidence="1">Bacterial microcompartment</location>
    </subcellularLocation>
</comment>
<dbReference type="InterPro" id="IPR044872">
    <property type="entry name" value="CcmK/CsoS1_BMC"/>
</dbReference>
<organism evidence="5 6">
    <name type="scientific">Candidatus Intestinimonas pullistercoris</name>
    <dbReference type="NCBI Taxonomy" id="2838623"/>
    <lineage>
        <taxon>Bacteria</taxon>
        <taxon>Bacillati</taxon>
        <taxon>Bacillota</taxon>
        <taxon>Clostridia</taxon>
        <taxon>Eubacteriales</taxon>
        <taxon>Intestinimonas</taxon>
    </lineage>
</organism>
<reference evidence="5" key="2">
    <citation type="submission" date="2021-04" db="EMBL/GenBank/DDBJ databases">
        <authorList>
            <person name="Gilroy R."/>
        </authorList>
    </citation>
    <scope>NUCLEOTIDE SEQUENCE</scope>
    <source>
        <strain evidence="5">CHK186-1790</strain>
    </source>
</reference>
<protein>
    <submittedName>
        <fullName evidence="5">BMC domain-containing protein</fullName>
    </submittedName>
</protein>
<dbReference type="Pfam" id="PF00936">
    <property type="entry name" value="BMC"/>
    <property type="match status" value="2"/>
</dbReference>
<evidence type="ECO:0000256" key="1">
    <source>
        <dbReference type="ARBA" id="ARBA00024322"/>
    </source>
</evidence>
<evidence type="ECO:0000313" key="6">
    <source>
        <dbReference type="Proteomes" id="UP000823882"/>
    </source>
</evidence>
<dbReference type="PANTHER" id="PTHR33941">
    <property type="entry name" value="PROPANEDIOL UTILIZATION PROTEIN PDUA"/>
    <property type="match status" value="1"/>
</dbReference>
<reference evidence="5" key="1">
    <citation type="journal article" date="2021" name="PeerJ">
        <title>Extensive microbial diversity within the chicken gut microbiome revealed by metagenomics and culture.</title>
        <authorList>
            <person name="Gilroy R."/>
            <person name="Ravi A."/>
            <person name="Getino M."/>
            <person name="Pursley I."/>
            <person name="Horton D.L."/>
            <person name="Alikhan N.F."/>
            <person name="Baker D."/>
            <person name="Gharbi K."/>
            <person name="Hall N."/>
            <person name="Watson M."/>
            <person name="Adriaenssens E.M."/>
            <person name="Foster-Nyarko E."/>
            <person name="Jarju S."/>
            <person name="Secka A."/>
            <person name="Antonio M."/>
            <person name="Oren A."/>
            <person name="Chaudhuri R.R."/>
            <person name="La Ragione R."/>
            <person name="Hildebrand F."/>
            <person name="Pallen M.J."/>
        </authorList>
    </citation>
    <scope>NUCLEOTIDE SEQUENCE</scope>
    <source>
        <strain evidence="5">CHK186-1790</strain>
    </source>
</reference>
<name>A0A9D2P0E5_9FIRM</name>
<feature type="domain" description="BMC" evidence="4">
    <location>
        <begin position="110"/>
        <end position="194"/>
    </location>
</feature>
<dbReference type="CDD" id="cd07045">
    <property type="entry name" value="BMC_CcmK_like"/>
    <property type="match status" value="2"/>
</dbReference>
<feature type="domain" description="BMC" evidence="4">
    <location>
        <begin position="3"/>
        <end position="87"/>
    </location>
</feature>
<accession>A0A9D2P0E5</accession>
<dbReference type="InterPro" id="IPR050575">
    <property type="entry name" value="BMC_shell"/>
</dbReference>
<sequence>MKAIGVLETKGLIGNIEGLDAMMKAARVDYVGGLTLGSGLVAMVVTGEVDAVESAVAAGCDAAQKAGELFCHLVIPRPHRELYKCMPLRGAPAGGHAKPDVVENIPLTQALGIVETKGYTPNIQAVDAMLKAANVTLAGQARIGAAMVIGLVQGDVGAVEAAVAAGKSAAAEIGQVVAAHVIPRPHTAVGETMPDMKYGEALA</sequence>
<dbReference type="InterPro" id="IPR000249">
    <property type="entry name" value="BMC_dom"/>
</dbReference>
<dbReference type="Proteomes" id="UP000823882">
    <property type="component" value="Unassembled WGS sequence"/>
</dbReference>
<dbReference type="PROSITE" id="PS51930">
    <property type="entry name" value="BMC_2"/>
    <property type="match status" value="2"/>
</dbReference>
<comment type="similarity">
    <text evidence="3">Belongs to the bacterial microcompartments protein family.</text>
</comment>
<evidence type="ECO:0000259" key="4">
    <source>
        <dbReference type="PROSITE" id="PS51930"/>
    </source>
</evidence>
<evidence type="ECO:0000256" key="2">
    <source>
        <dbReference type="ARBA" id="ARBA00024446"/>
    </source>
</evidence>
<gene>
    <name evidence="5" type="ORF">H9701_05425</name>
</gene>
<evidence type="ECO:0000256" key="3">
    <source>
        <dbReference type="PROSITE-ProRule" id="PRU01278"/>
    </source>
</evidence>
<keyword evidence="2" id="KW-1283">Bacterial microcompartment</keyword>
<dbReference type="SUPFAM" id="SSF143414">
    <property type="entry name" value="CcmK-like"/>
    <property type="match status" value="2"/>
</dbReference>
<dbReference type="PANTHER" id="PTHR33941:SF11">
    <property type="entry name" value="BACTERIAL MICROCOMPARTMENT SHELL PROTEIN PDUJ"/>
    <property type="match status" value="1"/>
</dbReference>
<comment type="caution">
    <text evidence="5">The sequence shown here is derived from an EMBL/GenBank/DDBJ whole genome shotgun (WGS) entry which is preliminary data.</text>
</comment>
<dbReference type="Gene3D" id="3.30.70.1710">
    <property type="match status" value="2"/>
</dbReference>
<dbReference type="EMBL" id="DWWJ01000095">
    <property type="protein sequence ID" value="HJC40976.1"/>
    <property type="molecule type" value="Genomic_DNA"/>
</dbReference>
<dbReference type="GO" id="GO:0031469">
    <property type="term" value="C:bacterial microcompartment"/>
    <property type="evidence" value="ECO:0007669"/>
    <property type="project" value="UniProtKB-SubCell"/>
</dbReference>
<dbReference type="AlphaFoldDB" id="A0A9D2P0E5"/>
<dbReference type="SMART" id="SM00877">
    <property type="entry name" value="BMC"/>
    <property type="match status" value="2"/>
</dbReference>
<proteinExistence type="inferred from homology"/>